<comment type="caution">
    <text evidence="1">The sequence shown here is derived from an EMBL/GenBank/DDBJ whole genome shotgun (WGS) entry which is preliminary data.</text>
</comment>
<dbReference type="AlphaFoldDB" id="A0A5S5DPJ2"/>
<name>A0A5S5DPJ2_9SPHI</name>
<dbReference type="RefSeq" id="WP_148907465.1">
    <property type="nucleotide sequence ID" value="NZ_VNHX01000002.1"/>
</dbReference>
<keyword evidence="2" id="KW-1185">Reference proteome</keyword>
<reference evidence="1 2" key="1">
    <citation type="submission" date="2019-07" db="EMBL/GenBank/DDBJ databases">
        <title>Genomic Encyclopedia of Archaeal and Bacterial Type Strains, Phase II (KMG-II): from individual species to whole genera.</title>
        <authorList>
            <person name="Goeker M."/>
        </authorList>
    </citation>
    <scope>NUCLEOTIDE SEQUENCE [LARGE SCALE GENOMIC DNA]</scope>
    <source>
        <strain evidence="1 2">DSM 18850</strain>
    </source>
</reference>
<organism evidence="1 2">
    <name type="scientific">Sphingobacterium allocomposti</name>
    <dbReference type="NCBI Taxonomy" id="415956"/>
    <lineage>
        <taxon>Bacteria</taxon>
        <taxon>Pseudomonadati</taxon>
        <taxon>Bacteroidota</taxon>
        <taxon>Sphingobacteriia</taxon>
        <taxon>Sphingobacteriales</taxon>
        <taxon>Sphingobacteriaceae</taxon>
        <taxon>Sphingobacterium</taxon>
    </lineage>
</organism>
<dbReference type="OrthoDB" id="710581at2"/>
<proteinExistence type="predicted"/>
<dbReference type="Proteomes" id="UP000325105">
    <property type="component" value="Unassembled WGS sequence"/>
</dbReference>
<accession>A0A5S5DPJ2</accession>
<evidence type="ECO:0000313" key="1">
    <source>
        <dbReference type="EMBL" id="TYP97827.1"/>
    </source>
</evidence>
<evidence type="ECO:0000313" key="2">
    <source>
        <dbReference type="Proteomes" id="UP000325105"/>
    </source>
</evidence>
<sequence length="101" mass="11398">MTAQQREMIVGDFERYMRYIQSQNRAFTLADFVTFATSLINFYSGSQLIDTAERKDTALILSSSFNKGLGNRITEDDIGQISELIISDPTLDYSILSPIFA</sequence>
<dbReference type="EMBL" id="VNHX01000002">
    <property type="protein sequence ID" value="TYP97827.1"/>
    <property type="molecule type" value="Genomic_DNA"/>
</dbReference>
<protein>
    <submittedName>
        <fullName evidence="1">Uncharacterized protein</fullName>
    </submittedName>
</protein>
<gene>
    <name evidence="1" type="ORF">BC792_102250</name>
</gene>